<reference evidence="3 5" key="2">
    <citation type="submission" date="2018-10" db="EMBL/GenBank/DDBJ databases">
        <title>Genomic Encyclopedia of Archaeal and Bacterial Type Strains, Phase II (KMG-II): from individual species to whole genera.</title>
        <authorList>
            <person name="Goeker M."/>
        </authorList>
    </citation>
    <scope>NUCLEOTIDE SEQUENCE [LARGE SCALE GENOMIC DNA]</scope>
    <source>
        <strain evidence="3 5">DSM 21886</strain>
    </source>
</reference>
<dbReference type="Proteomes" id="UP000275027">
    <property type="component" value="Unassembled WGS sequence"/>
</dbReference>
<evidence type="ECO:0000313" key="5">
    <source>
        <dbReference type="Proteomes" id="UP000275027"/>
    </source>
</evidence>
<dbReference type="InterPro" id="IPR043130">
    <property type="entry name" value="CDP-OH_PTrfase_TM_dom"/>
</dbReference>
<dbReference type="InterPro" id="IPR000462">
    <property type="entry name" value="CDP-OH_P_trans"/>
</dbReference>
<dbReference type="Pfam" id="PF01066">
    <property type="entry name" value="CDP-OH_P_transf"/>
    <property type="match status" value="1"/>
</dbReference>
<dbReference type="GO" id="GO:0016020">
    <property type="term" value="C:membrane"/>
    <property type="evidence" value="ECO:0007669"/>
    <property type="project" value="InterPro"/>
</dbReference>
<evidence type="ECO:0000313" key="4">
    <source>
        <dbReference type="Proteomes" id="UP000233767"/>
    </source>
</evidence>
<feature type="transmembrane region" description="Helical" evidence="1">
    <location>
        <begin position="73"/>
        <end position="90"/>
    </location>
</feature>
<feature type="transmembrane region" description="Helical" evidence="1">
    <location>
        <begin position="34"/>
        <end position="52"/>
    </location>
</feature>
<evidence type="ECO:0000313" key="3">
    <source>
        <dbReference type="EMBL" id="RLJ23412.1"/>
    </source>
</evidence>
<name>A0A497TZT1_9FLAO</name>
<proteinExistence type="predicted"/>
<dbReference type="EMBL" id="RCCB01000015">
    <property type="protein sequence ID" value="RLJ23412.1"/>
    <property type="molecule type" value="Genomic_DNA"/>
</dbReference>
<comment type="caution">
    <text evidence="3">The sequence shown here is derived from an EMBL/GenBank/DDBJ whole genome shotgun (WGS) entry which is preliminary data.</text>
</comment>
<dbReference type="Gene3D" id="1.20.120.1760">
    <property type="match status" value="1"/>
</dbReference>
<sequence length="201" mass="23105">MKNQIPKILIFSRLVIGFLIVIVSYINIQNYKPIAVSLLTIGLLTDIFDGIIARKLNISTQLLRRLDSTIDQIFFICVALATFIQCPEFFKNNILLVSILIGTEILTYAVSFLKFRKEIATHSLGAKFWTLLLFCTLIQVIVECQSVYLFQMCFWVGMITRIEIIGIILTLKEWTNDVPSLYHAVQLRKGRAIKRRKLFNG</sequence>
<reference evidence="2 4" key="1">
    <citation type="submission" date="2017-12" db="EMBL/GenBank/DDBJ databases">
        <title>Genomic Encyclopedia of Type Strains, Phase III (KMG-III): the genomes of soil and plant-associated and newly described type strains.</title>
        <authorList>
            <person name="Whitman W."/>
        </authorList>
    </citation>
    <scope>NUCLEOTIDE SEQUENCE [LARGE SCALE GENOMIC DNA]</scope>
    <source>
        <strain evidence="2 4">IP-10</strain>
    </source>
</reference>
<accession>A0A497TZT1</accession>
<dbReference type="AlphaFoldDB" id="A0A497TZT1"/>
<evidence type="ECO:0000256" key="1">
    <source>
        <dbReference type="SAM" id="Phobius"/>
    </source>
</evidence>
<dbReference type="RefSeq" id="WP_101472924.1">
    <property type="nucleotide sequence ID" value="NZ_PJND01000011.1"/>
</dbReference>
<dbReference type="GO" id="GO:0008654">
    <property type="term" value="P:phospholipid biosynthetic process"/>
    <property type="evidence" value="ECO:0007669"/>
    <property type="project" value="InterPro"/>
</dbReference>
<protein>
    <submittedName>
        <fullName evidence="3">CDP-diacylglycerol--glycerol-3-phosphate 3-phosphatidyltransferase</fullName>
    </submittedName>
</protein>
<feature type="transmembrane region" description="Helical" evidence="1">
    <location>
        <begin position="7"/>
        <end position="28"/>
    </location>
</feature>
<keyword evidence="1" id="KW-1133">Transmembrane helix</keyword>
<keyword evidence="3" id="KW-0808">Transferase</keyword>
<keyword evidence="4" id="KW-1185">Reference proteome</keyword>
<dbReference type="GO" id="GO:0016780">
    <property type="term" value="F:phosphotransferase activity, for other substituted phosphate groups"/>
    <property type="evidence" value="ECO:0007669"/>
    <property type="project" value="InterPro"/>
</dbReference>
<dbReference type="EMBL" id="PJND01000011">
    <property type="protein sequence ID" value="PKW20092.1"/>
    <property type="molecule type" value="Genomic_DNA"/>
</dbReference>
<feature type="transmembrane region" description="Helical" evidence="1">
    <location>
        <begin position="96"/>
        <end position="113"/>
    </location>
</feature>
<feature type="transmembrane region" description="Helical" evidence="1">
    <location>
        <begin position="125"/>
        <end position="142"/>
    </location>
</feature>
<evidence type="ECO:0000313" key="2">
    <source>
        <dbReference type="EMBL" id="PKW20092.1"/>
    </source>
</evidence>
<keyword evidence="1" id="KW-0472">Membrane</keyword>
<organism evidence="3 5">
    <name type="scientific">Flavobacterium lindanitolerans</name>
    <dbReference type="NCBI Taxonomy" id="428988"/>
    <lineage>
        <taxon>Bacteria</taxon>
        <taxon>Pseudomonadati</taxon>
        <taxon>Bacteroidota</taxon>
        <taxon>Flavobacteriia</taxon>
        <taxon>Flavobacteriales</taxon>
        <taxon>Flavobacteriaceae</taxon>
        <taxon>Flavobacterium</taxon>
    </lineage>
</organism>
<dbReference type="Proteomes" id="UP000233767">
    <property type="component" value="Unassembled WGS sequence"/>
</dbReference>
<keyword evidence="1" id="KW-0812">Transmembrane</keyword>
<gene>
    <name evidence="2" type="ORF">B0G92_3171</name>
    <name evidence="3" type="ORF">CLV50_3228</name>
</gene>